<dbReference type="Pfam" id="PF03553">
    <property type="entry name" value="Na_H_antiporter"/>
    <property type="match status" value="1"/>
</dbReference>
<keyword evidence="2" id="KW-0813">Transport</keyword>
<feature type="transmembrane region" description="Helical" evidence="9">
    <location>
        <begin position="209"/>
        <end position="233"/>
    </location>
</feature>
<evidence type="ECO:0000256" key="6">
    <source>
        <dbReference type="ARBA" id="ARBA00022989"/>
    </source>
</evidence>
<feature type="transmembrane region" description="Helical" evidence="9">
    <location>
        <begin position="159"/>
        <end position="183"/>
    </location>
</feature>
<dbReference type="InterPro" id="IPR018461">
    <property type="entry name" value="Na/H_Antiport_NhaC-like_C"/>
</dbReference>
<keyword evidence="4" id="KW-1003">Cell membrane</keyword>
<protein>
    <submittedName>
        <fullName evidence="11">Sodium:proton antiporter</fullName>
    </submittedName>
</protein>
<dbReference type="AlphaFoldDB" id="A0A1E2SKU7"/>
<comment type="subcellular location">
    <subcellularLocation>
        <location evidence="1">Cell membrane</location>
        <topology evidence="1">Multi-pass membrane protein</topology>
    </subcellularLocation>
</comment>
<dbReference type="OMA" id="AMCMIYL"/>
<dbReference type="GO" id="GO:0015297">
    <property type="term" value="F:antiporter activity"/>
    <property type="evidence" value="ECO:0007669"/>
    <property type="project" value="UniProtKB-KW"/>
</dbReference>
<feature type="transmembrane region" description="Helical" evidence="9">
    <location>
        <begin position="115"/>
        <end position="147"/>
    </location>
</feature>
<comment type="similarity">
    <text evidence="8">Belongs to the NhaC Na(+)/H(+) (TC 2.A.35) antiporter family.</text>
</comment>
<dbReference type="RefSeq" id="WP_011185888.1">
    <property type="nucleotide sequence ID" value="NZ_LNZG01000012.1"/>
</dbReference>
<feature type="transmembrane region" description="Helical" evidence="9">
    <location>
        <begin position="356"/>
        <end position="380"/>
    </location>
</feature>
<evidence type="ECO:0000259" key="10">
    <source>
        <dbReference type="Pfam" id="PF03553"/>
    </source>
</evidence>
<feature type="transmembrane region" description="Helical" evidence="9">
    <location>
        <begin position="15"/>
        <end position="35"/>
    </location>
</feature>
<evidence type="ECO:0000256" key="3">
    <source>
        <dbReference type="ARBA" id="ARBA00022449"/>
    </source>
</evidence>
<keyword evidence="5 9" id="KW-0812">Transmembrane</keyword>
<evidence type="ECO:0000256" key="9">
    <source>
        <dbReference type="SAM" id="Phobius"/>
    </source>
</evidence>
<evidence type="ECO:0000256" key="8">
    <source>
        <dbReference type="ARBA" id="ARBA00038435"/>
    </source>
</evidence>
<feature type="transmembrane region" description="Helical" evidence="9">
    <location>
        <begin position="245"/>
        <end position="263"/>
    </location>
</feature>
<sequence length="490" mass="50424">MTHTTPELVFRGGRLLAFLPVAGFLAFCLLFFVVFKAFDMSTLAMGGFLSLLVGALFAKPYASYWNAVLAGIGSPTSVSIVMILFSVGMVSAMIKATNVSSGFVWMAQQLGVGGGTFTLFAFVAVCVISMSTASSIGTMFTAFPIFYPAGVPLGADPAFLAGAIISGAIFGDNVAPISDTTVISSSTQRFRRKDGTSDIAGVVRSRARFAFLTAGIAAIGFFFLGNAGAGGAATGAEALGADASPLALVMLIPVGLILTTALLTRDIFKAVTVGLSTGIVTGLLSGLLHPAEIIGVKDDVPTGFLLSGVTDMLPTIALVISVFGIMGVLTQAGILDALLDARGRSRFSRTPRGAEAAIGIGISVTTLLFGGVNSAALLTFGPVADELGARVGLHPYRRAVVMDCFAMSIACVVPVLSAYLFICAALTSGHEGVPTLARTQIFVAMLYPMILTVVMIASVATGWGRRFEGEGGAVSRTPVAELATTPEPAR</sequence>
<evidence type="ECO:0000313" key="11">
    <source>
        <dbReference type="EMBL" id="ODA90377.1"/>
    </source>
</evidence>
<evidence type="ECO:0000256" key="2">
    <source>
        <dbReference type="ARBA" id="ARBA00022448"/>
    </source>
</evidence>
<feature type="transmembrane region" description="Helical" evidence="9">
    <location>
        <begin position="312"/>
        <end position="335"/>
    </location>
</feature>
<dbReference type="InterPro" id="IPR052180">
    <property type="entry name" value="NhaC_Na-H+_Antiporter"/>
</dbReference>
<dbReference type="PANTHER" id="PTHR33451">
    <property type="entry name" value="MALATE-2H(+)/NA(+)-LACTATE ANTIPORTER"/>
    <property type="match status" value="1"/>
</dbReference>
<feature type="transmembrane region" description="Helical" evidence="9">
    <location>
        <begin position="270"/>
        <end position="292"/>
    </location>
</feature>
<evidence type="ECO:0000313" key="12">
    <source>
        <dbReference type="Proteomes" id="UP000094426"/>
    </source>
</evidence>
<keyword evidence="3" id="KW-0050">Antiport</keyword>
<feature type="transmembrane region" description="Helical" evidence="9">
    <location>
        <begin position="400"/>
        <end position="429"/>
    </location>
</feature>
<evidence type="ECO:0000256" key="4">
    <source>
        <dbReference type="ARBA" id="ARBA00022475"/>
    </source>
</evidence>
<accession>A0A1E2SKU7</accession>
<dbReference type="Proteomes" id="UP000094426">
    <property type="component" value="Unassembled WGS sequence"/>
</dbReference>
<keyword evidence="6 9" id="KW-1133">Transmembrane helix</keyword>
<evidence type="ECO:0000256" key="5">
    <source>
        <dbReference type="ARBA" id="ARBA00022692"/>
    </source>
</evidence>
<reference evidence="11 12" key="1">
    <citation type="submission" date="2015-11" db="EMBL/GenBank/DDBJ databases">
        <authorList>
            <person name="Zhang Y."/>
            <person name="Guo Z."/>
        </authorList>
    </citation>
    <scope>NUCLEOTIDE SEQUENCE [LARGE SCALE GENOMIC DNA]</scope>
    <source>
        <strain evidence="12">gdw1</strain>
    </source>
</reference>
<proteinExistence type="inferred from homology"/>
<feature type="transmembrane region" description="Helical" evidence="9">
    <location>
        <begin position="441"/>
        <end position="463"/>
    </location>
</feature>
<dbReference type="EMBL" id="LNZG01000012">
    <property type="protein sequence ID" value="ODA90377.1"/>
    <property type="molecule type" value="Genomic_DNA"/>
</dbReference>
<name>A0A1E2SKU7_LEIXY</name>
<feature type="transmembrane region" description="Helical" evidence="9">
    <location>
        <begin position="68"/>
        <end position="94"/>
    </location>
</feature>
<dbReference type="PANTHER" id="PTHR33451:SF5">
    <property type="entry name" value="NA+_H+ ANTIPORTER"/>
    <property type="match status" value="1"/>
</dbReference>
<feature type="transmembrane region" description="Helical" evidence="9">
    <location>
        <begin position="42"/>
        <end position="62"/>
    </location>
</feature>
<dbReference type="GO" id="GO:0005886">
    <property type="term" value="C:plasma membrane"/>
    <property type="evidence" value="ECO:0007669"/>
    <property type="project" value="UniProtKB-SubCell"/>
</dbReference>
<evidence type="ECO:0000256" key="1">
    <source>
        <dbReference type="ARBA" id="ARBA00004651"/>
    </source>
</evidence>
<evidence type="ECO:0000256" key="7">
    <source>
        <dbReference type="ARBA" id="ARBA00023136"/>
    </source>
</evidence>
<organism evidence="11 12">
    <name type="scientific">Leifsonia xyli subsp. xyli</name>
    <dbReference type="NCBI Taxonomy" id="59736"/>
    <lineage>
        <taxon>Bacteria</taxon>
        <taxon>Bacillati</taxon>
        <taxon>Actinomycetota</taxon>
        <taxon>Actinomycetes</taxon>
        <taxon>Micrococcales</taxon>
        <taxon>Microbacteriaceae</taxon>
        <taxon>Leifsonia</taxon>
    </lineage>
</organism>
<comment type="caution">
    <text evidence="11">The sequence shown here is derived from an EMBL/GenBank/DDBJ whole genome shotgun (WGS) entry which is preliminary data.</text>
</comment>
<feature type="domain" description="Na+/H+ antiporter NhaC-like C-terminal" evidence="10">
    <location>
        <begin position="21"/>
        <end position="188"/>
    </location>
</feature>
<gene>
    <name evidence="11" type="ORF">ATY41_01710</name>
</gene>
<keyword evidence="7 9" id="KW-0472">Membrane</keyword>
<dbReference type="OrthoDB" id="9762978at2"/>